<feature type="transmembrane region" description="Helical" evidence="1">
    <location>
        <begin position="21"/>
        <end position="38"/>
    </location>
</feature>
<evidence type="ECO:0000313" key="2">
    <source>
        <dbReference type="EMBL" id="MDG0818282.1"/>
    </source>
</evidence>
<feature type="transmembrane region" description="Helical" evidence="1">
    <location>
        <begin position="205"/>
        <end position="228"/>
    </location>
</feature>
<keyword evidence="1" id="KW-1133">Transmembrane helix</keyword>
<evidence type="ECO:0000313" key="3">
    <source>
        <dbReference type="Proteomes" id="UP001152321"/>
    </source>
</evidence>
<dbReference type="EMBL" id="JANRMI010000007">
    <property type="protein sequence ID" value="MDG0818282.1"/>
    <property type="molecule type" value="Genomic_DNA"/>
</dbReference>
<reference evidence="2" key="1">
    <citation type="submission" date="2022-08" db="EMBL/GenBank/DDBJ databases">
        <title>Novel Bdellovibrio Species Isolated from Svalbard: Designation Bdellovibrio svalbardensis.</title>
        <authorList>
            <person name="Mitchell R.J."/>
            <person name="Choi S.Y."/>
        </authorList>
    </citation>
    <scope>NUCLEOTIDE SEQUENCE</scope>
    <source>
        <strain evidence="2">PAP01</strain>
    </source>
</reference>
<protein>
    <submittedName>
        <fullName evidence="2">ABC transporter permease</fullName>
    </submittedName>
</protein>
<organism evidence="2 3">
    <name type="scientific">Bdellovibrio svalbardensis</name>
    <dbReference type="NCBI Taxonomy" id="2972972"/>
    <lineage>
        <taxon>Bacteria</taxon>
        <taxon>Pseudomonadati</taxon>
        <taxon>Bdellovibrionota</taxon>
        <taxon>Bdellovibrionia</taxon>
        <taxon>Bdellovibrionales</taxon>
        <taxon>Pseudobdellovibrionaceae</taxon>
        <taxon>Bdellovibrio</taxon>
    </lineage>
</organism>
<proteinExistence type="predicted"/>
<accession>A0ABT6DP64</accession>
<feature type="transmembrane region" description="Helical" evidence="1">
    <location>
        <begin position="240"/>
        <end position="265"/>
    </location>
</feature>
<gene>
    <name evidence="2" type="ORF">NWE73_18010</name>
</gene>
<dbReference type="Proteomes" id="UP001152321">
    <property type="component" value="Unassembled WGS sequence"/>
</dbReference>
<dbReference type="Pfam" id="PF02405">
    <property type="entry name" value="MlaE"/>
    <property type="match status" value="1"/>
</dbReference>
<feature type="transmembrane region" description="Helical" evidence="1">
    <location>
        <begin position="94"/>
        <end position="117"/>
    </location>
</feature>
<keyword evidence="1" id="KW-0472">Membrane</keyword>
<dbReference type="InterPro" id="IPR030802">
    <property type="entry name" value="Permease_MalE"/>
</dbReference>
<dbReference type="PANTHER" id="PTHR30188:SF4">
    <property type="entry name" value="PROTEIN TRIGALACTOSYLDIACYLGLYCEROL 1, CHLOROPLASTIC"/>
    <property type="match status" value="1"/>
</dbReference>
<evidence type="ECO:0000256" key="1">
    <source>
        <dbReference type="SAM" id="Phobius"/>
    </source>
</evidence>
<sequence length="274" mass="30182">MDSLLTQIDSLGRFVTKNVEYTLRVLLMVYLSLRATILDRTQGLRQIFGVISAQIYFTGWQALPLVSVLALGTGGVLILQSLSNLTMLGGTQMIGNFLLVMVLREAGPLLVALVVIARSGTAVASELGTMRANREIEALESMGINPLSFIVFPRVLGGVISVLCLAFYFNFMALIGGFAITRLFQDMPFAFYSDSLMRAFTKDDVFIFLLKNSFSGMIIFVVSCYQGLSVKKSPHEVPQFTTQAVVNSIIFVVMFNLIVTALFYLNQLRNLGVV</sequence>
<keyword evidence="3" id="KW-1185">Reference proteome</keyword>
<feature type="transmembrane region" description="Helical" evidence="1">
    <location>
        <begin position="155"/>
        <end position="184"/>
    </location>
</feature>
<comment type="caution">
    <text evidence="2">The sequence shown here is derived from an EMBL/GenBank/DDBJ whole genome shotgun (WGS) entry which is preliminary data.</text>
</comment>
<keyword evidence="1" id="KW-0812">Transmembrane</keyword>
<name>A0ABT6DP64_9BACT</name>
<dbReference type="PANTHER" id="PTHR30188">
    <property type="entry name" value="ABC TRANSPORTER PERMEASE PROTEIN-RELATED"/>
    <property type="match status" value="1"/>
</dbReference>
<feature type="transmembrane region" description="Helical" evidence="1">
    <location>
        <begin position="58"/>
        <end position="82"/>
    </location>
</feature>
<dbReference type="RefSeq" id="WP_277579757.1">
    <property type="nucleotide sequence ID" value="NZ_JANRMI010000007.1"/>
</dbReference>